<name>A0A444JEE9_9BACT</name>
<keyword evidence="3" id="KW-1185">Reference proteome</keyword>
<evidence type="ECO:0000313" key="3">
    <source>
        <dbReference type="Proteomes" id="UP000288892"/>
    </source>
</evidence>
<dbReference type="Gene3D" id="2.10.260.10">
    <property type="match status" value="1"/>
</dbReference>
<dbReference type="EMBL" id="MTKS01000132">
    <property type="protein sequence ID" value="RWX51461.1"/>
    <property type="molecule type" value="Genomic_DNA"/>
</dbReference>
<gene>
    <name evidence="2" type="ORF">VU01_11324</name>
</gene>
<reference evidence="2 3" key="1">
    <citation type="submission" date="2017-01" db="EMBL/GenBank/DDBJ databases">
        <title>The cable genome- insights into the physiology and evolution of filamentous bacteria capable of sulfide oxidation via long distance electron transfer.</title>
        <authorList>
            <person name="Schreiber L."/>
            <person name="Bjerg J.T."/>
            <person name="Boggild A."/>
            <person name="Van De Vossenberg J."/>
            <person name="Meysman F."/>
            <person name="Nielsen L.P."/>
            <person name="Schramm A."/>
            <person name="Kjeldsen K.U."/>
        </authorList>
    </citation>
    <scope>NUCLEOTIDE SEQUENCE [LARGE SCALE GENOMIC DNA]</scope>
    <source>
        <strain evidence="2">A5</strain>
    </source>
</reference>
<dbReference type="Pfam" id="PF04014">
    <property type="entry name" value="MazE_antitoxin"/>
    <property type="match status" value="1"/>
</dbReference>
<dbReference type="SMART" id="SM00966">
    <property type="entry name" value="SpoVT_AbrB"/>
    <property type="match status" value="1"/>
</dbReference>
<dbReference type="GO" id="GO:0003677">
    <property type="term" value="F:DNA binding"/>
    <property type="evidence" value="ECO:0007669"/>
    <property type="project" value="InterPro"/>
</dbReference>
<dbReference type="SUPFAM" id="SSF89447">
    <property type="entry name" value="AbrB/MazE/MraZ-like"/>
    <property type="match status" value="1"/>
</dbReference>
<dbReference type="Proteomes" id="UP000288892">
    <property type="component" value="Unassembled WGS sequence"/>
</dbReference>
<comment type="caution">
    <text evidence="2">The sequence shown here is derived from an EMBL/GenBank/DDBJ whole genome shotgun (WGS) entry which is preliminary data.</text>
</comment>
<sequence>MEAAITTKLTGKSQTTIPKEIRKILGIHPGDSVAFELNEESRVFIRKATPVDFEFAKALEGTLSEWSSKNDEEAYRDL</sequence>
<proteinExistence type="predicted"/>
<dbReference type="AlphaFoldDB" id="A0A444JEE9"/>
<dbReference type="InterPro" id="IPR037914">
    <property type="entry name" value="SpoVT-AbrB_sf"/>
</dbReference>
<evidence type="ECO:0000259" key="1">
    <source>
        <dbReference type="SMART" id="SM00966"/>
    </source>
</evidence>
<dbReference type="NCBIfam" id="TIGR01439">
    <property type="entry name" value="lp_hng_hel_AbrB"/>
    <property type="match status" value="1"/>
</dbReference>
<dbReference type="InterPro" id="IPR007159">
    <property type="entry name" value="SpoVT-AbrB_dom"/>
</dbReference>
<feature type="domain" description="SpoVT-AbrB" evidence="1">
    <location>
        <begin position="7"/>
        <end position="53"/>
    </location>
</feature>
<organism evidence="2 3">
    <name type="scientific">Candidatus Electrothrix marina</name>
    <dbReference type="NCBI Taxonomy" id="1859130"/>
    <lineage>
        <taxon>Bacteria</taxon>
        <taxon>Pseudomonadati</taxon>
        <taxon>Thermodesulfobacteriota</taxon>
        <taxon>Desulfobulbia</taxon>
        <taxon>Desulfobulbales</taxon>
        <taxon>Desulfobulbaceae</taxon>
        <taxon>Candidatus Electrothrix</taxon>
    </lineage>
</organism>
<accession>A0A444JEE9</accession>
<evidence type="ECO:0000313" key="2">
    <source>
        <dbReference type="EMBL" id="RWX51461.1"/>
    </source>
</evidence>
<protein>
    <submittedName>
        <fullName evidence="2">Looped-hinge helix DNA binding domain-containing protein, AbrB family</fullName>
    </submittedName>
</protein>